<protein>
    <submittedName>
        <fullName evidence="1">Uncharacterized protein</fullName>
    </submittedName>
</protein>
<dbReference type="Proteomes" id="UP000054925">
    <property type="component" value="Unassembled WGS sequence"/>
</dbReference>
<dbReference type="EMBL" id="FCOL02000261">
    <property type="protein sequence ID" value="SAL86666.1"/>
    <property type="molecule type" value="Genomic_DNA"/>
</dbReference>
<gene>
    <name evidence="1" type="ORF">AWB67_07252</name>
</gene>
<sequence>MDRYFFAGEQALLLGGGEPPLLPAVDPVLFWVIVIRIFPGTALAASSFFEPPSKASTVFFTRSLLTSIEASMSFVFRSRASFTPIFPL</sequence>
<evidence type="ECO:0000313" key="2">
    <source>
        <dbReference type="Proteomes" id="UP000054925"/>
    </source>
</evidence>
<proteinExistence type="predicted"/>
<evidence type="ECO:0000313" key="1">
    <source>
        <dbReference type="EMBL" id="SAL86666.1"/>
    </source>
</evidence>
<reference evidence="1" key="1">
    <citation type="submission" date="2016-01" db="EMBL/GenBank/DDBJ databases">
        <authorList>
            <person name="Peeters C."/>
        </authorList>
    </citation>
    <scope>NUCLEOTIDE SEQUENCE [LARGE SCALE GENOMIC DNA]</scope>
    <source>
        <strain evidence="1">LMG 22937</strain>
    </source>
</reference>
<comment type="caution">
    <text evidence="1">The sequence shown here is derived from an EMBL/GenBank/DDBJ whole genome shotgun (WGS) entry which is preliminary data.</text>
</comment>
<dbReference type="AlphaFoldDB" id="A0A158KZU2"/>
<name>A0A158KZU2_9BURK</name>
<keyword evidence="2" id="KW-1185">Reference proteome</keyword>
<accession>A0A158KZU2</accession>
<organism evidence="1 2">
    <name type="scientific">Caballeronia terrestris</name>
    <dbReference type="NCBI Taxonomy" id="1226301"/>
    <lineage>
        <taxon>Bacteria</taxon>
        <taxon>Pseudomonadati</taxon>
        <taxon>Pseudomonadota</taxon>
        <taxon>Betaproteobacteria</taxon>
        <taxon>Burkholderiales</taxon>
        <taxon>Burkholderiaceae</taxon>
        <taxon>Caballeronia</taxon>
    </lineage>
</organism>